<feature type="signal peptide" evidence="1">
    <location>
        <begin position="1"/>
        <end position="20"/>
    </location>
</feature>
<protein>
    <recommendedName>
        <fullName evidence="4">DUF2125 domain-containing protein</fullName>
    </recommendedName>
</protein>
<gene>
    <name evidence="2" type="ORF">DFK10_07320</name>
</gene>
<evidence type="ECO:0000313" key="3">
    <source>
        <dbReference type="Proteomes" id="UP000245293"/>
    </source>
</evidence>
<evidence type="ECO:0000313" key="2">
    <source>
        <dbReference type="EMBL" id="PWG17191.1"/>
    </source>
</evidence>
<sequence length="302" mass="32421">MIRAALAGLVGLVLAFPAQAYERMPRSDCRDALSAGAAAIGLDQADIYAADNARHVVTADGWCRLFGDDPMLGGAPFATLDWRAEGISRLMVEGRPPEALEIRIEDWRTEPGDPLTRGATRRPAPVDATLSLRHVQDSRQLILESLRIGSDAGDELFLTAVFERVDFSSAAMAQVSLGSVALGRLNARATLNGWVENRVLPSLEIEGDPQAVRRMVRDGIDLLPGHLFDTAARANLDAFLDALPAPRGTLELGLRSDSGMMFSGVGALFLFGRALDTADPATALLDGVHVDVIWTPDPNQTE</sequence>
<accession>A0A2V1P3V2</accession>
<evidence type="ECO:0000256" key="1">
    <source>
        <dbReference type="SAM" id="SignalP"/>
    </source>
</evidence>
<organism evidence="2 3">
    <name type="scientific">Salibaculum griseiflavum</name>
    <dbReference type="NCBI Taxonomy" id="1914409"/>
    <lineage>
        <taxon>Bacteria</taxon>
        <taxon>Pseudomonadati</taxon>
        <taxon>Pseudomonadota</taxon>
        <taxon>Alphaproteobacteria</taxon>
        <taxon>Rhodobacterales</taxon>
        <taxon>Roseobacteraceae</taxon>
        <taxon>Salibaculum</taxon>
    </lineage>
</organism>
<proteinExistence type="predicted"/>
<name>A0A2V1P3V2_9RHOB</name>
<reference evidence="3" key="1">
    <citation type="submission" date="2018-05" db="EMBL/GenBank/DDBJ databases">
        <authorList>
            <person name="Du Z."/>
            <person name="Wang X."/>
        </authorList>
    </citation>
    <scope>NUCLEOTIDE SEQUENCE [LARGE SCALE GENOMIC DNA]</scope>
    <source>
        <strain evidence="3">WDS4C29</strain>
    </source>
</reference>
<dbReference type="Proteomes" id="UP000245293">
    <property type="component" value="Unassembled WGS sequence"/>
</dbReference>
<dbReference type="AlphaFoldDB" id="A0A2V1P3V2"/>
<comment type="caution">
    <text evidence="2">The sequence shown here is derived from an EMBL/GenBank/DDBJ whole genome shotgun (WGS) entry which is preliminary data.</text>
</comment>
<feature type="chain" id="PRO_5015981840" description="DUF2125 domain-containing protein" evidence="1">
    <location>
        <begin position="21"/>
        <end position="302"/>
    </location>
</feature>
<dbReference type="OrthoDB" id="7839707at2"/>
<dbReference type="RefSeq" id="WP_109388150.1">
    <property type="nucleotide sequence ID" value="NZ_QETF01000006.1"/>
</dbReference>
<dbReference type="EMBL" id="QETF01000006">
    <property type="protein sequence ID" value="PWG17191.1"/>
    <property type="molecule type" value="Genomic_DNA"/>
</dbReference>
<keyword evidence="3" id="KW-1185">Reference proteome</keyword>
<evidence type="ECO:0008006" key="4">
    <source>
        <dbReference type="Google" id="ProtNLM"/>
    </source>
</evidence>
<keyword evidence="1" id="KW-0732">Signal</keyword>